<protein>
    <submittedName>
        <fullName evidence="1">Complex 1 LYR protein</fullName>
    </submittedName>
</protein>
<dbReference type="EMBL" id="JAQHRD010000005">
    <property type="protein sequence ID" value="KAJ6440248.1"/>
    <property type="molecule type" value="Genomic_DNA"/>
</dbReference>
<sequence>MADPFGIVSGSAGIISLGFTIAQGLLQIADAIGSAGREVRIYAEEINAFSKLLKYVRTELQSSTDIALDLQSLVNDVMDVCDRVLHPLNVLQSTLKPLLTKFQVSPRKFRQLALRLQWTFTYKEKLTFYREVLRSQRGILDTTLEVILLQATRDRSRPSILIAQLSLESSMTVVELSHRSNRRSGLAFPSDVISTSSTIAGNNLGPANFDTELDDGSSAVDLVKSDFVEELSGSDVHEIDEHIDKSTHIQDLGASQEPTSAMGVGNVEGGSPTWKAILNELQRMEHGRVEWKNSVNSSGDVDSCHITRVAVQIRRRKWDPMPSIGKKPYAMTAISDLVQITGMLGMHWKVFDRSENKYWAEGNGYTLTGTTVPELGVMFTLQIIGRPEFRGNRIIPLDTVKPLYFGIVPTIYMGRHTRMEEPESMRREVRNLGAVRLGSRQEAAETLELIGCSRNICSLVTNEAKTIAHLFPIPFEILGMLGKTIHEKDSTFRMLPNPVYCRWKDTSFTIRALLLEYCSIYLESFDPKDPISGDVELINASLSYVKLWDDITERHLCALNRALDKCDRELGNRESVLIVMRRHFQLVLSMMNFVDPDGSTIITGVGNAFKELDQVAADERPKLLMGMYFKKVLPKVYPSGSDDVKIWRTLIFRMLCWLLLHDFHENDMQIPKTELFNSEQPVYIA</sequence>
<gene>
    <name evidence="1" type="ORF">O9K51_06038</name>
</gene>
<proteinExistence type="predicted"/>
<evidence type="ECO:0000313" key="2">
    <source>
        <dbReference type="Proteomes" id="UP001163105"/>
    </source>
</evidence>
<organism evidence="1 2">
    <name type="scientific">Purpureocillium lavendulum</name>
    <dbReference type="NCBI Taxonomy" id="1247861"/>
    <lineage>
        <taxon>Eukaryota</taxon>
        <taxon>Fungi</taxon>
        <taxon>Dikarya</taxon>
        <taxon>Ascomycota</taxon>
        <taxon>Pezizomycotina</taxon>
        <taxon>Sordariomycetes</taxon>
        <taxon>Hypocreomycetidae</taxon>
        <taxon>Hypocreales</taxon>
        <taxon>Ophiocordycipitaceae</taxon>
        <taxon>Purpureocillium</taxon>
    </lineage>
</organism>
<accession>A0AB34FL62</accession>
<keyword evidence="2" id="KW-1185">Reference proteome</keyword>
<evidence type="ECO:0000313" key="1">
    <source>
        <dbReference type="EMBL" id="KAJ6440248.1"/>
    </source>
</evidence>
<dbReference type="Proteomes" id="UP001163105">
    <property type="component" value="Unassembled WGS sequence"/>
</dbReference>
<reference evidence="1" key="1">
    <citation type="submission" date="2023-01" db="EMBL/GenBank/DDBJ databases">
        <title>The growth and conidiation of Purpureocillium lavendulum are regulated by nitrogen source and histone H3K14 acetylation.</title>
        <authorList>
            <person name="Tang P."/>
            <person name="Han J."/>
            <person name="Zhang C."/>
            <person name="Tang P."/>
            <person name="Qi F."/>
            <person name="Zhang K."/>
            <person name="Liang L."/>
        </authorList>
    </citation>
    <scope>NUCLEOTIDE SEQUENCE</scope>
    <source>
        <strain evidence="1">YMF1.00683</strain>
    </source>
</reference>
<comment type="caution">
    <text evidence="1">The sequence shown here is derived from an EMBL/GenBank/DDBJ whole genome shotgun (WGS) entry which is preliminary data.</text>
</comment>
<name>A0AB34FL62_9HYPO</name>
<dbReference type="AlphaFoldDB" id="A0AB34FL62"/>